<dbReference type="Gene3D" id="3.30.300.20">
    <property type="match status" value="1"/>
</dbReference>
<dbReference type="GO" id="GO:0000028">
    <property type="term" value="P:ribosomal small subunit assembly"/>
    <property type="evidence" value="ECO:0007669"/>
    <property type="project" value="TreeGrafter"/>
</dbReference>
<dbReference type="Proteomes" id="UP000193648">
    <property type="component" value="Unassembled WGS sequence"/>
</dbReference>
<evidence type="ECO:0000256" key="7">
    <source>
        <dbReference type="SAM" id="MobiDB-lite"/>
    </source>
</evidence>
<dbReference type="SUPFAM" id="SSF54814">
    <property type="entry name" value="Prokaryotic type KH domain (KH-domain type II)"/>
    <property type="match status" value="1"/>
</dbReference>
<dbReference type="EMBL" id="MCFF01000009">
    <property type="protein sequence ID" value="ORZ23758.1"/>
    <property type="molecule type" value="Genomic_DNA"/>
</dbReference>
<accession>A0A1Y2GU53</accession>
<dbReference type="CDD" id="cd04163">
    <property type="entry name" value="Era"/>
    <property type="match status" value="1"/>
</dbReference>
<evidence type="ECO:0000256" key="1">
    <source>
        <dbReference type="ARBA" id="ARBA00007921"/>
    </source>
</evidence>
<organism evidence="9 10">
    <name type="scientific">Lobosporangium transversale</name>
    <dbReference type="NCBI Taxonomy" id="64571"/>
    <lineage>
        <taxon>Eukaryota</taxon>
        <taxon>Fungi</taxon>
        <taxon>Fungi incertae sedis</taxon>
        <taxon>Mucoromycota</taxon>
        <taxon>Mortierellomycotina</taxon>
        <taxon>Mortierellomycetes</taxon>
        <taxon>Mortierellales</taxon>
        <taxon>Mortierellaceae</taxon>
        <taxon>Lobosporangium</taxon>
    </lineage>
</organism>
<dbReference type="Gene3D" id="3.40.50.300">
    <property type="entry name" value="P-loop containing nucleotide triphosphate hydrolases"/>
    <property type="match status" value="1"/>
</dbReference>
<dbReference type="PANTHER" id="PTHR42698">
    <property type="entry name" value="GTPASE ERA"/>
    <property type="match status" value="1"/>
</dbReference>
<dbReference type="CDD" id="cd22534">
    <property type="entry name" value="KH-II_Era"/>
    <property type="match status" value="1"/>
</dbReference>
<dbReference type="InterPro" id="IPR009019">
    <property type="entry name" value="KH_sf_prok-type"/>
</dbReference>
<keyword evidence="3 5" id="KW-0694">RNA-binding</keyword>
<name>A0A1Y2GU53_9FUNG</name>
<dbReference type="InterPro" id="IPR006073">
    <property type="entry name" value="GTP-bd"/>
</dbReference>
<protein>
    <submittedName>
        <fullName evidence="9">p-loop containing nucleoside triphosphate hydrolase protein</fullName>
    </submittedName>
</protein>
<gene>
    <name evidence="9" type="ORF">BCR41DRAFT_319792</name>
</gene>
<feature type="region of interest" description="Disordered" evidence="7">
    <location>
        <begin position="42"/>
        <end position="73"/>
    </location>
</feature>
<keyword evidence="10" id="KW-1185">Reference proteome</keyword>
<dbReference type="OrthoDB" id="188276at2759"/>
<dbReference type="SUPFAM" id="SSF52540">
    <property type="entry name" value="P-loop containing nucleoside triphosphate hydrolases"/>
    <property type="match status" value="1"/>
</dbReference>
<evidence type="ECO:0000256" key="3">
    <source>
        <dbReference type="ARBA" id="ARBA00022884"/>
    </source>
</evidence>
<dbReference type="InterPro" id="IPR005225">
    <property type="entry name" value="Small_GTP-bd"/>
</dbReference>
<feature type="compositionally biased region" description="Polar residues" evidence="7">
    <location>
        <begin position="62"/>
        <end position="73"/>
    </location>
</feature>
<dbReference type="InterPro" id="IPR015946">
    <property type="entry name" value="KH_dom-like_a/b"/>
</dbReference>
<dbReference type="InterPro" id="IPR004044">
    <property type="entry name" value="KH_dom_type_2"/>
</dbReference>
<keyword evidence="4 6" id="KW-0342">GTP-binding</keyword>
<dbReference type="InterPro" id="IPR030388">
    <property type="entry name" value="G_ERA_dom"/>
</dbReference>
<feature type="region of interest" description="Disordered" evidence="7">
    <location>
        <begin position="119"/>
        <end position="162"/>
    </location>
</feature>
<dbReference type="InterPro" id="IPR027417">
    <property type="entry name" value="P-loop_NTPase"/>
</dbReference>
<comment type="similarity">
    <text evidence="1 6">Belongs to the TRAFAC class TrmE-Era-EngA-EngB-Septin-like GTPase superfamily. Era GTPase family.</text>
</comment>
<dbReference type="PRINTS" id="PR00326">
    <property type="entry name" value="GTP1OBG"/>
</dbReference>
<dbReference type="HAMAP" id="MF_00367">
    <property type="entry name" value="GTPase_Era"/>
    <property type="match status" value="1"/>
</dbReference>
<dbReference type="InterPro" id="IPR005662">
    <property type="entry name" value="GTPase_Era-like"/>
</dbReference>
<dbReference type="PROSITE" id="PS50823">
    <property type="entry name" value="KH_TYPE_2"/>
    <property type="match status" value="1"/>
</dbReference>
<dbReference type="Pfam" id="PF01926">
    <property type="entry name" value="MMR_HSR1"/>
    <property type="match status" value="1"/>
</dbReference>
<dbReference type="GeneID" id="33563211"/>
<sequence>MSASSTMLFRTIRATQSQLGGCVLELKYAALNMRGVTHCHFTTKTTKPKGKAKSNSSSNSNQGSIHNEDTTATQQSLEELKLNLLEKRLKLRELTTQLTPLSRPIDSVAITTGSIHDPASKSLPLLSHPTPQAQGENVPRQPLHQHQRKHKQGPDRHMPIFTSPADMTVRLPKVVRDFTQPNNPEIAKIALIGPPNVGKSTIVNDLVKSTVSIVSIRPHTTRERIRAVLAQENKQIIFYDTPGVVPEKNISRLNRELVTSSWRAIEDADHLLVVMDCHKLLEHSLVTEKYLFERLQKMETNIPATLIFNKMDLVKGQEEKLQKFVQEYNQKFPNFVKVIYTSAKAPVVGIHELRSHLMSLTKPGPWLYPADQKSDRSDLSRVEDSIRSVLYEILKVPYNVKQENVGWTELQDQVLRIDQSLIVERPGLKKIIVGTNGSVIRDLTLKARQAVGSALQRRVMLNLQVKVRPKKV</sequence>
<keyword evidence="2 6" id="KW-0547">Nucleotide-binding</keyword>
<reference evidence="9 10" key="1">
    <citation type="submission" date="2016-07" db="EMBL/GenBank/DDBJ databases">
        <title>Pervasive Adenine N6-methylation of Active Genes in Fungi.</title>
        <authorList>
            <consortium name="DOE Joint Genome Institute"/>
            <person name="Mondo S.J."/>
            <person name="Dannebaum R.O."/>
            <person name="Kuo R.C."/>
            <person name="Labutti K."/>
            <person name="Haridas S."/>
            <person name="Kuo A."/>
            <person name="Salamov A."/>
            <person name="Ahrendt S.R."/>
            <person name="Lipzen A."/>
            <person name="Sullivan W."/>
            <person name="Andreopoulos W.B."/>
            <person name="Clum A."/>
            <person name="Lindquist E."/>
            <person name="Daum C."/>
            <person name="Ramamoorthy G.K."/>
            <person name="Gryganskyi A."/>
            <person name="Culley D."/>
            <person name="Magnuson J.K."/>
            <person name="James T.Y."/>
            <person name="O'Malley M.A."/>
            <person name="Stajich J.E."/>
            <person name="Spatafora J.W."/>
            <person name="Visel A."/>
            <person name="Grigoriev I.V."/>
        </authorList>
    </citation>
    <scope>NUCLEOTIDE SEQUENCE [LARGE SCALE GENOMIC DNA]</scope>
    <source>
        <strain evidence="9 10">NRRL 3116</strain>
    </source>
</reference>
<dbReference type="NCBIfam" id="TIGR00231">
    <property type="entry name" value="small_GTP"/>
    <property type="match status" value="1"/>
</dbReference>
<keyword evidence="9" id="KW-0378">Hydrolase</keyword>
<evidence type="ECO:0000313" key="10">
    <source>
        <dbReference type="Proteomes" id="UP000193648"/>
    </source>
</evidence>
<dbReference type="GO" id="GO:0043024">
    <property type="term" value="F:ribosomal small subunit binding"/>
    <property type="evidence" value="ECO:0007669"/>
    <property type="project" value="TreeGrafter"/>
</dbReference>
<dbReference type="NCBIfam" id="TIGR00436">
    <property type="entry name" value="era"/>
    <property type="match status" value="1"/>
</dbReference>
<comment type="caution">
    <text evidence="9">The sequence shown here is derived from an EMBL/GenBank/DDBJ whole genome shotgun (WGS) entry which is preliminary data.</text>
</comment>
<evidence type="ECO:0000259" key="8">
    <source>
        <dbReference type="PROSITE" id="PS50823"/>
    </source>
</evidence>
<feature type="domain" description="KH type-2" evidence="8">
    <location>
        <begin position="386"/>
        <end position="469"/>
    </location>
</feature>
<dbReference type="PANTHER" id="PTHR42698:SF1">
    <property type="entry name" value="GTPASE ERA, MITOCHONDRIAL"/>
    <property type="match status" value="1"/>
</dbReference>
<dbReference type="STRING" id="64571.A0A1Y2GU53"/>
<dbReference type="GO" id="GO:0016787">
    <property type="term" value="F:hydrolase activity"/>
    <property type="evidence" value="ECO:0007669"/>
    <property type="project" value="UniProtKB-KW"/>
</dbReference>
<evidence type="ECO:0000256" key="2">
    <source>
        <dbReference type="ARBA" id="ARBA00022741"/>
    </source>
</evidence>
<dbReference type="Pfam" id="PF07650">
    <property type="entry name" value="KH_2"/>
    <property type="match status" value="1"/>
</dbReference>
<evidence type="ECO:0000313" key="9">
    <source>
        <dbReference type="EMBL" id="ORZ23758.1"/>
    </source>
</evidence>
<dbReference type="AlphaFoldDB" id="A0A1Y2GU53"/>
<evidence type="ECO:0000256" key="4">
    <source>
        <dbReference type="ARBA" id="ARBA00023134"/>
    </source>
</evidence>
<evidence type="ECO:0000256" key="5">
    <source>
        <dbReference type="PROSITE-ProRule" id="PRU00118"/>
    </source>
</evidence>
<dbReference type="GO" id="GO:0019843">
    <property type="term" value="F:rRNA binding"/>
    <property type="evidence" value="ECO:0007669"/>
    <property type="project" value="TreeGrafter"/>
</dbReference>
<evidence type="ECO:0000256" key="6">
    <source>
        <dbReference type="RuleBase" id="RU003761"/>
    </source>
</evidence>
<dbReference type="InParanoid" id="A0A1Y2GU53"/>
<dbReference type="RefSeq" id="XP_021883572.1">
    <property type="nucleotide sequence ID" value="XM_022021367.1"/>
</dbReference>
<proteinExistence type="inferred from homology"/>
<dbReference type="GO" id="GO:0005525">
    <property type="term" value="F:GTP binding"/>
    <property type="evidence" value="ECO:0007669"/>
    <property type="project" value="UniProtKB-KW"/>
</dbReference>